<sequence length="311" mass="34892">MGSLFKQIYRYTHPRAFRHNENLWPWAKITRAASGEICSLIYKGKTVPLCSLSELKNSFSGPLLLTATGPSVKDIDFSVTPRTVPVMGVNGAFSLEGKLSFSLYLIVDMEFFDRKPDIISAIVSNPQILFFTTAHGIAKIIDRTGMENIRCRLALIEDACYKIYQPRVVSKDIRARFTDFDTVILHERIDNIAFSIDIRQGIFDAGTVAYWALQIIAYLGFDKVIIAGLDMNNFNRPRFYENDANKLPSYLESKVTALIFPALALASRYMQSSGINIINTSINSAVPVDIFSKVPFSQIVKEVTEQATSFT</sequence>
<reference evidence="1 2" key="1">
    <citation type="submission" date="2024-03" db="EMBL/GenBank/DDBJ databases">
        <title>Two novel Raoultella species associated with bleeding cankers of broadleaf hosts, Raoultella scottia sp. nov. and Raoultella lignicola sp. nov.</title>
        <authorList>
            <person name="Brady C.L."/>
        </authorList>
    </citation>
    <scope>NUCLEOTIDE SEQUENCE [LARGE SCALE GENOMIC DNA]</scope>
    <source>
        <strain evidence="1 2">BAC 10a-01-01</strain>
    </source>
</reference>
<dbReference type="Proteomes" id="UP001334005">
    <property type="component" value="Unassembled WGS sequence"/>
</dbReference>
<dbReference type="EMBL" id="JARXNH020000056">
    <property type="protein sequence ID" value="MEK0249609.1"/>
    <property type="molecule type" value="Genomic_DNA"/>
</dbReference>
<dbReference type="Gene3D" id="3.90.1480.10">
    <property type="entry name" value="Alpha-2,3-sialyltransferase"/>
    <property type="match status" value="1"/>
</dbReference>
<comment type="caution">
    <text evidence="1">The sequence shown here is derived from an EMBL/GenBank/DDBJ whole genome shotgun (WGS) entry which is preliminary data.</text>
</comment>
<gene>
    <name evidence="1" type="ORF">QFI66_016095</name>
</gene>
<protein>
    <submittedName>
        <fullName evidence="1">Sugar glycosyltransferase</fullName>
    </submittedName>
</protein>
<accession>A0ABU8Z7Q9</accession>
<organism evidence="1 2">
    <name type="scientific">Raoultella scottii</name>
    <dbReference type="NCBI Taxonomy" id="3040937"/>
    <lineage>
        <taxon>Bacteria</taxon>
        <taxon>Pseudomonadati</taxon>
        <taxon>Pseudomonadota</taxon>
        <taxon>Gammaproteobacteria</taxon>
        <taxon>Enterobacterales</taxon>
        <taxon>Enterobacteriaceae</taxon>
        <taxon>Klebsiella/Raoultella group</taxon>
        <taxon>Raoultella</taxon>
    </lineage>
</organism>
<proteinExistence type="predicted"/>
<keyword evidence="2" id="KW-1185">Reference proteome</keyword>
<dbReference type="RefSeq" id="WP_095102657.1">
    <property type="nucleotide sequence ID" value="NZ_JARXNH020000056.1"/>
</dbReference>
<evidence type="ECO:0000313" key="2">
    <source>
        <dbReference type="Proteomes" id="UP001334005"/>
    </source>
</evidence>
<name>A0ABU8Z7Q9_9ENTR</name>
<evidence type="ECO:0000313" key="1">
    <source>
        <dbReference type="EMBL" id="MEK0249609.1"/>
    </source>
</evidence>